<protein>
    <recommendedName>
        <fullName evidence="1">RNase H type-1 domain-containing protein</fullName>
    </recommendedName>
</protein>
<dbReference type="EnsemblPlants" id="QL04p033465:mrna">
    <property type="protein sequence ID" value="QL04p033465:mrna:CDS:1"/>
    <property type="gene ID" value="QL04p033465"/>
</dbReference>
<name>A0A7N2LFC9_QUELO</name>
<organism evidence="2 3">
    <name type="scientific">Quercus lobata</name>
    <name type="common">Valley oak</name>
    <dbReference type="NCBI Taxonomy" id="97700"/>
    <lineage>
        <taxon>Eukaryota</taxon>
        <taxon>Viridiplantae</taxon>
        <taxon>Streptophyta</taxon>
        <taxon>Embryophyta</taxon>
        <taxon>Tracheophyta</taxon>
        <taxon>Spermatophyta</taxon>
        <taxon>Magnoliopsida</taxon>
        <taxon>eudicotyledons</taxon>
        <taxon>Gunneridae</taxon>
        <taxon>Pentapetalae</taxon>
        <taxon>rosids</taxon>
        <taxon>fabids</taxon>
        <taxon>Fagales</taxon>
        <taxon>Fagaceae</taxon>
        <taxon>Quercus</taxon>
    </lineage>
</organism>
<dbReference type="SUPFAM" id="SSF53098">
    <property type="entry name" value="Ribonuclease H-like"/>
    <property type="match status" value="1"/>
</dbReference>
<evidence type="ECO:0000313" key="3">
    <source>
        <dbReference type="Proteomes" id="UP000594261"/>
    </source>
</evidence>
<keyword evidence="3" id="KW-1185">Reference proteome</keyword>
<reference evidence="2" key="2">
    <citation type="submission" date="2021-01" db="UniProtKB">
        <authorList>
            <consortium name="EnsemblPlants"/>
        </authorList>
    </citation>
    <scope>IDENTIFICATION</scope>
</reference>
<accession>A0A7N2LFC9</accession>
<dbReference type="OMA" id="WTEIFAT"/>
<evidence type="ECO:0000313" key="2">
    <source>
        <dbReference type="EnsemblPlants" id="QL04p033465:mrna:CDS:1"/>
    </source>
</evidence>
<evidence type="ECO:0000259" key="1">
    <source>
        <dbReference type="Pfam" id="PF13456"/>
    </source>
</evidence>
<dbReference type="Proteomes" id="UP000594261">
    <property type="component" value="Chromosome 4"/>
</dbReference>
<dbReference type="EMBL" id="LRBV02000004">
    <property type="status" value="NOT_ANNOTATED_CDS"/>
    <property type="molecule type" value="Genomic_DNA"/>
</dbReference>
<sequence>MSCTWEYFFAISCSIWHNRNQIAHNDVSLSPLQIWELARNIVEGFHKANLELLPAKQPANISWEAPPPGFCKINVDDATSLDGSGVSAVGVVIRDEGGNLVVALCKALPSHYPAEWTEIFATEQGVLLAQDLAIPNAIFESDASSVIQAITQGLQGGVTGHLIREIILAKSSFLSCSFRHVKRDYNRAAHELAQFAKCNNACHVWKDVFPSFLAHLIQTDHG</sequence>
<dbReference type="Gramene" id="QL04p033465:mrna">
    <property type="protein sequence ID" value="QL04p033465:mrna:CDS:1"/>
    <property type="gene ID" value="QL04p033465"/>
</dbReference>
<dbReference type="CDD" id="cd06222">
    <property type="entry name" value="RNase_H_like"/>
    <property type="match status" value="1"/>
</dbReference>
<feature type="domain" description="RNase H type-1" evidence="1">
    <location>
        <begin position="77"/>
        <end position="196"/>
    </location>
</feature>
<dbReference type="AlphaFoldDB" id="A0A7N2LFC9"/>
<dbReference type="Gene3D" id="3.30.420.10">
    <property type="entry name" value="Ribonuclease H-like superfamily/Ribonuclease H"/>
    <property type="match status" value="1"/>
</dbReference>
<dbReference type="PANTHER" id="PTHR47074:SF11">
    <property type="entry name" value="REVERSE TRANSCRIPTASE-LIKE PROTEIN"/>
    <property type="match status" value="1"/>
</dbReference>
<dbReference type="GO" id="GO:0003676">
    <property type="term" value="F:nucleic acid binding"/>
    <property type="evidence" value="ECO:0007669"/>
    <property type="project" value="InterPro"/>
</dbReference>
<dbReference type="InterPro" id="IPR052929">
    <property type="entry name" value="RNase_H-like_EbsB-rel"/>
</dbReference>
<dbReference type="InterPro" id="IPR012337">
    <property type="entry name" value="RNaseH-like_sf"/>
</dbReference>
<reference evidence="2 3" key="1">
    <citation type="journal article" date="2016" name="G3 (Bethesda)">
        <title>First Draft Assembly and Annotation of the Genome of a California Endemic Oak Quercus lobata Nee (Fagaceae).</title>
        <authorList>
            <person name="Sork V.L."/>
            <person name="Fitz-Gibbon S.T."/>
            <person name="Puiu D."/>
            <person name="Crepeau M."/>
            <person name="Gugger P.F."/>
            <person name="Sherman R."/>
            <person name="Stevens K."/>
            <person name="Langley C.H."/>
            <person name="Pellegrini M."/>
            <person name="Salzberg S.L."/>
        </authorList>
    </citation>
    <scope>NUCLEOTIDE SEQUENCE [LARGE SCALE GENOMIC DNA]</scope>
    <source>
        <strain evidence="2 3">cv. SW786</strain>
    </source>
</reference>
<dbReference type="InterPro" id="IPR044730">
    <property type="entry name" value="RNase_H-like_dom_plant"/>
</dbReference>
<dbReference type="InParanoid" id="A0A7N2LFC9"/>
<dbReference type="Pfam" id="PF13456">
    <property type="entry name" value="RVT_3"/>
    <property type="match status" value="1"/>
</dbReference>
<dbReference type="PANTHER" id="PTHR47074">
    <property type="entry name" value="BNAC02G40300D PROTEIN"/>
    <property type="match status" value="1"/>
</dbReference>
<dbReference type="InterPro" id="IPR002156">
    <property type="entry name" value="RNaseH_domain"/>
</dbReference>
<dbReference type="InterPro" id="IPR036397">
    <property type="entry name" value="RNaseH_sf"/>
</dbReference>
<proteinExistence type="predicted"/>
<dbReference type="GO" id="GO:0004523">
    <property type="term" value="F:RNA-DNA hybrid ribonuclease activity"/>
    <property type="evidence" value="ECO:0007669"/>
    <property type="project" value="InterPro"/>
</dbReference>